<name>A0A518HTY7_9BACT</name>
<reference evidence="1 2" key="1">
    <citation type="submission" date="2019-03" db="EMBL/GenBank/DDBJ databases">
        <title>Deep-cultivation of Planctomycetes and their phenomic and genomic characterization uncovers novel biology.</title>
        <authorList>
            <person name="Wiegand S."/>
            <person name="Jogler M."/>
            <person name="Boedeker C."/>
            <person name="Pinto D."/>
            <person name="Vollmers J."/>
            <person name="Rivas-Marin E."/>
            <person name="Kohn T."/>
            <person name="Peeters S.H."/>
            <person name="Heuer A."/>
            <person name="Rast P."/>
            <person name="Oberbeckmann S."/>
            <person name="Bunk B."/>
            <person name="Jeske O."/>
            <person name="Meyerdierks A."/>
            <person name="Storesund J.E."/>
            <person name="Kallscheuer N."/>
            <person name="Luecker S."/>
            <person name="Lage O.M."/>
            <person name="Pohl T."/>
            <person name="Merkel B.J."/>
            <person name="Hornburger P."/>
            <person name="Mueller R.-W."/>
            <person name="Bruemmer F."/>
            <person name="Labrenz M."/>
            <person name="Spormann A.M."/>
            <person name="Op den Camp H."/>
            <person name="Overmann J."/>
            <person name="Amann R."/>
            <person name="Jetten M.S.M."/>
            <person name="Mascher T."/>
            <person name="Medema M.H."/>
            <person name="Devos D.P."/>
            <person name="Kaster A.-K."/>
            <person name="Ovreas L."/>
            <person name="Rohde M."/>
            <person name="Galperin M.Y."/>
            <person name="Jogler C."/>
        </authorList>
    </citation>
    <scope>NUCLEOTIDE SEQUENCE [LARGE SCALE GENOMIC DNA]</scope>
    <source>
        <strain evidence="1 2">Enr13</strain>
    </source>
</reference>
<evidence type="ECO:0000313" key="2">
    <source>
        <dbReference type="Proteomes" id="UP000319004"/>
    </source>
</evidence>
<proteinExistence type="predicted"/>
<organism evidence="1 2">
    <name type="scientific">Stieleria neptunia</name>
    <dbReference type="NCBI Taxonomy" id="2527979"/>
    <lineage>
        <taxon>Bacteria</taxon>
        <taxon>Pseudomonadati</taxon>
        <taxon>Planctomycetota</taxon>
        <taxon>Planctomycetia</taxon>
        <taxon>Pirellulales</taxon>
        <taxon>Pirellulaceae</taxon>
        <taxon>Stieleria</taxon>
    </lineage>
</organism>
<sequence>MFTMQMRVGGFRPKWVAFFLLVWIGGLCSCNAAWGQGGDFIDGAIWRFTMVSKTGPSTTLKGQYRISDRIVFQKHTPTDAELNKQVGKNFPRGKKTRLEFTDFRAVDRSGEWRKGMKGTARLTYERYGRWTGILTDQSGNNWQFTCNRVKE</sequence>
<accession>A0A518HTY7</accession>
<gene>
    <name evidence="1" type="ORF">Enr13x_41820</name>
</gene>
<dbReference type="PROSITE" id="PS51257">
    <property type="entry name" value="PROKAR_LIPOPROTEIN"/>
    <property type="match status" value="1"/>
</dbReference>
<protein>
    <submittedName>
        <fullName evidence="1">Uncharacterized protein</fullName>
    </submittedName>
</protein>
<dbReference type="AlphaFoldDB" id="A0A518HTY7"/>
<dbReference type="KEGG" id="snep:Enr13x_41820"/>
<evidence type="ECO:0000313" key="1">
    <source>
        <dbReference type="EMBL" id="QDV44318.1"/>
    </source>
</evidence>
<dbReference type="Proteomes" id="UP000319004">
    <property type="component" value="Chromosome"/>
</dbReference>
<keyword evidence="2" id="KW-1185">Reference proteome</keyword>
<dbReference type="EMBL" id="CP037423">
    <property type="protein sequence ID" value="QDV44318.1"/>
    <property type="molecule type" value="Genomic_DNA"/>
</dbReference>